<dbReference type="GO" id="GO:0046872">
    <property type="term" value="F:metal ion binding"/>
    <property type="evidence" value="ECO:0007669"/>
    <property type="project" value="UniProtKB-KW"/>
</dbReference>
<gene>
    <name evidence="13" type="ORF">UCREL1_1653</name>
</gene>
<evidence type="ECO:0000259" key="12">
    <source>
        <dbReference type="Pfam" id="PF04104"/>
    </source>
</evidence>
<evidence type="ECO:0000256" key="11">
    <source>
        <dbReference type="SAM" id="MobiDB-lite"/>
    </source>
</evidence>
<dbReference type="GO" id="GO:0006269">
    <property type="term" value="P:DNA replication, synthesis of primer"/>
    <property type="evidence" value="ECO:0007669"/>
    <property type="project" value="UniProtKB-KW"/>
</dbReference>
<reference evidence="14" key="1">
    <citation type="journal article" date="2013" name="Genome Announc.">
        <title>Draft genome sequence of the grapevine dieback fungus Eutypa lata UCR-EL1.</title>
        <authorList>
            <person name="Blanco-Ulate B."/>
            <person name="Rolshausen P.E."/>
            <person name="Cantu D."/>
        </authorList>
    </citation>
    <scope>NUCLEOTIDE SEQUENCE [LARGE SCALE GENOMIC DNA]</scope>
    <source>
        <strain evidence="14">UCR-EL1</strain>
    </source>
</reference>
<dbReference type="PANTHER" id="PTHR10537:SF3">
    <property type="entry name" value="DNA PRIMASE LARGE SUBUNIT"/>
    <property type="match status" value="1"/>
</dbReference>
<dbReference type="InterPro" id="IPR016558">
    <property type="entry name" value="DNA_primase_lsu_euk"/>
</dbReference>
<dbReference type="PIRSF" id="PIRSF009449">
    <property type="entry name" value="DNA_primase_large_subunit"/>
    <property type="match status" value="1"/>
</dbReference>
<dbReference type="GO" id="GO:0006302">
    <property type="term" value="P:double-strand break repair"/>
    <property type="evidence" value="ECO:0007669"/>
    <property type="project" value="EnsemblFungi"/>
</dbReference>
<feature type="compositionally biased region" description="Basic residues" evidence="11">
    <location>
        <begin position="11"/>
        <end position="22"/>
    </location>
</feature>
<dbReference type="InterPro" id="IPR007238">
    <property type="entry name" value="DNA_primase_lsu_euk/arc"/>
</dbReference>
<keyword evidence="5" id="KW-0235">DNA replication</keyword>
<feature type="domain" description="DNA primase large subunit C-terminal" evidence="12">
    <location>
        <begin position="299"/>
        <end position="447"/>
    </location>
</feature>
<keyword evidence="8 10" id="KW-0411">Iron-sulfur</keyword>
<evidence type="ECO:0000313" key="13">
    <source>
        <dbReference type="EMBL" id="EMR71303.1"/>
    </source>
</evidence>
<evidence type="ECO:0000256" key="10">
    <source>
        <dbReference type="PIRSR" id="PIRSR009449-1"/>
    </source>
</evidence>
<dbReference type="Gene3D" id="1.20.930.80">
    <property type="match status" value="1"/>
</dbReference>
<evidence type="ECO:0000256" key="7">
    <source>
        <dbReference type="ARBA" id="ARBA00023004"/>
    </source>
</evidence>
<evidence type="ECO:0000256" key="1">
    <source>
        <dbReference type="ARBA" id="ARBA00001966"/>
    </source>
</evidence>
<evidence type="ECO:0000256" key="5">
    <source>
        <dbReference type="ARBA" id="ARBA00022705"/>
    </source>
</evidence>
<keyword evidence="3 10" id="KW-0004">4Fe-4S</keyword>
<dbReference type="HOGENOM" id="CLU_026253_1_0_1"/>
<dbReference type="eggNOG" id="KOG2267">
    <property type="taxonomic scope" value="Eukaryota"/>
</dbReference>
<dbReference type="GO" id="GO:0005658">
    <property type="term" value="C:alpha DNA polymerase:primase complex"/>
    <property type="evidence" value="ECO:0007669"/>
    <property type="project" value="EnsemblFungi"/>
</dbReference>
<dbReference type="STRING" id="1287681.M7T368"/>
<dbReference type="CDD" id="cd07322">
    <property type="entry name" value="PriL_PriS_Eukaryotic"/>
    <property type="match status" value="1"/>
</dbReference>
<dbReference type="EMBL" id="KB705655">
    <property type="protein sequence ID" value="EMR71303.1"/>
    <property type="molecule type" value="Genomic_DNA"/>
</dbReference>
<evidence type="ECO:0000313" key="14">
    <source>
        <dbReference type="Proteomes" id="UP000012174"/>
    </source>
</evidence>
<dbReference type="GO" id="GO:0006270">
    <property type="term" value="P:DNA replication initiation"/>
    <property type="evidence" value="ECO:0007669"/>
    <property type="project" value="EnsemblFungi"/>
</dbReference>
<accession>M7T368</accession>
<dbReference type="InterPro" id="IPR058560">
    <property type="entry name" value="DNA_primase_C"/>
</dbReference>
<dbReference type="OrthoDB" id="421393at2759"/>
<name>M7T368_EUTLA</name>
<feature type="binding site" evidence="10">
    <location>
        <position position="387"/>
    </location>
    <ligand>
        <name>[4Fe-4S] cluster</name>
        <dbReference type="ChEBI" id="CHEBI:49883"/>
    </ligand>
</feature>
<keyword evidence="14" id="KW-1185">Reference proteome</keyword>
<evidence type="ECO:0000256" key="8">
    <source>
        <dbReference type="ARBA" id="ARBA00023014"/>
    </source>
</evidence>
<dbReference type="GO" id="GO:0003697">
    <property type="term" value="F:single-stranded DNA binding"/>
    <property type="evidence" value="ECO:0007669"/>
    <property type="project" value="EnsemblFungi"/>
</dbReference>
<keyword evidence="4" id="KW-0639">Primosome</keyword>
<feature type="region of interest" description="Disordered" evidence="11">
    <location>
        <begin position="1"/>
        <end position="23"/>
    </location>
</feature>
<comment type="similarity">
    <text evidence="2">Belongs to the eukaryotic-type primase large subunit family.</text>
</comment>
<dbReference type="FunFam" id="1.20.930.80:FF:000003">
    <property type="entry name" value="DNA primase large subunit"/>
    <property type="match status" value="1"/>
</dbReference>
<dbReference type="PANTHER" id="PTHR10537">
    <property type="entry name" value="DNA PRIMASE LARGE SUBUNIT"/>
    <property type="match status" value="1"/>
</dbReference>
<dbReference type="KEGG" id="ela:UCREL1_1653"/>
<evidence type="ECO:0000256" key="6">
    <source>
        <dbReference type="ARBA" id="ARBA00022723"/>
    </source>
</evidence>
<feature type="binding site" evidence="10">
    <location>
        <position position="304"/>
    </location>
    <ligand>
        <name>[4Fe-4S] cluster</name>
        <dbReference type="ChEBI" id="CHEBI:49883"/>
    </ligand>
</feature>
<dbReference type="Pfam" id="PF04104">
    <property type="entry name" value="DNA_primase_lrg"/>
    <property type="match status" value="1"/>
</dbReference>
<dbReference type="AlphaFoldDB" id="M7T368"/>
<feature type="binding site" evidence="10">
    <location>
        <position position="445"/>
    </location>
    <ligand>
        <name>[4Fe-4S] cluster</name>
        <dbReference type="ChEBI" id="CHEBI:49883"/>
    </ligand>
</feature>
<dbReference type="GO" id="GO:0003899">
    <property type="term" value="F:DNA-directed RNA polymerase activity"/>
    <property type="evidence" value="ECO:0007669"/>
    <property type="project" value="EnsemblFungi"/>
</dbReference>
<evidence type="ECO:0000256" key="2">
    <source>
        <dbReference type="ARBA" id="ARBA00010564"/>
    </source>
</evidence>
<keyword evidence="6 10" id="KW-0479">Metal-binding</keyword>
<protein>
    <submittedName>
        <fullName evidence="13">Putative dna primase large subunit protein</fullName>
    </submittedName>
</protein>
<comment type="cofactor">
    <cofactor evidence="1">
        <name>[4Fe-4S] cluster</name>
        <dbReference type="ChEBI" id="CHEBI:49883"/>
    </cofactor>
</comment>
<dbReference type="GO" id="GO:0051539">
    <property type="term" value="F:4 iron, 4 sulfur cluster binding"/>
    <property type="evidence" value="ECO:0007669"/>
    <property type="project" value="UniProtKB-KW"/>
</dbReference>
<dbReference type="OMA" id="RINYKPW"/>
<organism evidence="13 14">
    <name type="scientific">Eutypa lata (strain UCR-EL1)</name>
    <name type="common">Grapevine dieback disease fungus</name>
    <name type="synonym">Eutypa armeniacae</name>
    <dbReference type="NCBI Taxonomy" id="1287681"/>
    <lineage>
        <taxon>Eukaryota</taxon>
        <taxon>Fungi</taxon>
        <taxon>Dikarya</taxon>
        <taxon>Ascomycota</taxon>
        <taxon>Pezizomycotina</taxon>
        <taxon>Sordariomycetes</taxon>
        <taxon>Xylariomycetidae</taxon>
        <taxon>Xylariales</taxon>
        <taxon>Diatrypaceae</taxon>
        <taxon>Eutypa</taxon>
    </lineage>
</organism>
<dbReference type="Proteomes" id="UP000012174">
    <property type="component" value="Unassembled WGS sequence"/>
</dbReference>
<sequence>MQRQSYNRIDPKRKHTTDHRKRQFAEPIYKETQYPHRLNFYANPPTADITLEQFEQWAIDRLRILAELEACSFRNKSPAETAAHMKPLLEKYLRLDSNSSSSTKLNAERQKDHYGHFILRLAFASTEDLRRRFTRVETMLFRLRLNEDTVRERNAFIQSLNLDWEPVTVEERTKYAAELAATSGFRKGGNAEEESWFKVDWERVPDLVEGRRVFLKAGKAYVPSKEQASMVVAEFTQRLERALELTARALPRLDEDDRLTPILDHLSKNFVTPDASYSSNDSSVPGADISARNIDTLSSSFPLCMQNLHRTLRRDAHLKHYGRLQYTLFLKGIGLNLEECLAFWRGAFNKITDDTFNKEYRYNVRHVYGDVGGDSNRRGGGYSPYSCQKILTEHPPGPGEAHGCPYRHFNLENLTALLQSVGIADPSVLRGVKEDKDNQKFHMACNR</sequence>
<proteinExistence type="inferred from homology"/>
<keyword evidence="7 10" id="KW-0408">Iron</keyword>
<keyword evidence="9" id="KW-0238">DNA-binding</keyword>
<dbReference type="Pfam" id="PF26466">
    <property type="entry name" value="DNA_primase_lrg_N"/>
    <property type="match status" value="1"/>
</dbReference>
<feature type="binding site" evidence="10">
    <location>
        <position position="404"/>
    </location>
    <ligand>
        <name>[4Fe-4S] cluster</name>
        <dbReference type="ChEBI" id="CHEBI:49883"/>
    </ligand>
</feature>
<dbReference type="GO" id="GO:0005635">
    <property type="term" value="C:nuclear envelope"/>
    <property type="evidence" value="ECO:0007669"/>
    <property type="project" value="EnsemblFungi"/>
</dbReference>
<evidence type="ECO:0000256" key="9">
    <source>
        <dbReference type="ARBA" id="ARBA00023125"/>
    </source>
</evidence>
<evidence type="ECO:0000256" key="3">
    <source>
        <dbReference type="ARBA" id="ARBA00022485"/>
    </source>
</evidence>
<evidence type="ECO:0000256" key="4">
    <source>
        <dbReference type="ARBA" id="ARBA00022515"/>
    </source>
</evidence>